<dbReference type="AlphaFoldDB" id="A0A0E9MZG5"/>
<dbReference type="EMBL" id="BBWV01000001">
    <property type="protein sequence ID" value="GAO42786.1"/>
    <property type="molecule type" value="Genomic_DNA"/>
</dbReference>
<reference evidence="5 6" key="1">
    <citation type="submission" date="2015-04" db="EMBL/GenBank/DDBJ databases">
        <title>Whole genome shotgun sequence of Flavihumibacter petaseus NBRC 106054.</title>
        <authorList>
            <person name="Miyazawa S."/>
            <person name="Hosoyama A."/>
            <person name="Hashimoto M."/>
            <person name="Noguchi M."/>
            <person name="Tsuchikane K."/>
            <person name="Ohji S."/>
            <person name="Yamazoe A."/>
            <person name="Ichikawa N."/>
            <person name="Kimura A."/>
            <person name="Fujita N."/>
        </authorList>
    </citation>
    <scope>NUCLEOTIDE SEQUENCE [LARGE SCALE GENOMIC DNA]</scope>
    <source>
        <strain evidence="5 6">NBRC 106054</strain>
    </source>
</reference>
<dbReference type="PRINTS" id="PR00080">
    <property type="entry name" value="SDRFAMILY"/>
</dbReference>
<protein>
    <submittedName>
        <fullName evidence="5">Oxidoreductase</fullName>
    </submittedName>
</protein>
<sequence>MTNMPPSTILSQKVILLTGGADGIGWECAKAYARAGAHVIIADISAGGQEKLAELEGDYHSYFVTDLTSEQSVKELFSAIEKRYERLDAIHNNAGLAHPSLALHETTETEWDKLMSVNLKAIFWTTKYGINLLKVSRGCILHTSSLVGEIGQHNHAAYVATKGAVNALTKAMALDYAAFGIRVNAIAPAAVNTPMLRAWSLEQENSPAIREYLDKLHPLGKMPDGDVIADAATFLLSDAARFITGCILPVSGGAELGYRFTN</sequence>
<dbReference type="PANTHER" id="PTHR24321:SF8">
    <property type="entry name" value="ESTRADIOL 17-BETA-DEHYDROGENASE 8-RELATED"/>
    <property type="match status" value="1"/>
</dbReference>
<dbReference type="Gene3D" id="3.40.50.720">
    <property type="entry name" value="NAD(P)-binding Rossmann-like Domain"/>
    <property type="match status" value="1"/>
</dbReference>
<dbReference type="SMART" id="SM00822">
    <property type="entry name" value="PKS_KR"/>
    <property type="match status" value="1"/>
</dbReference>
<dbReference type="InterPro" id="IPR057326">
    <property type="entry name" value="KR_dom"/>
</dbReference>
<gene>
    <name evidence="5" type="ORF">FPE01S_01_18040</name>
</gene>
<dbReference type="STRING" id="1220578.FPE01S_01_18040"/>
<accession>A0A0E9MZG5</accession>
<dbReference type="InterPro" id="IPR036291">
    <property type="entry name" value="NAD(P)-bd_dom_sf"/>
</dbReference>
<dbReference type="Proteomes" id="UP000033121">
    <property type="component" value="Unassembled WGS sequence"/>
</dbReference>
<name>A0A0E9MZG5_9BACT</name>
<evidence type="ECO:0000313" key="6">
    <source>
        <dbReference type="Proteomes" id="UP000033121"/>
    </source>
</evidence>
<comment type="similarity">
    <text evidence="1">Belongs to the short-chain dehydrogenases/reductases (SDR) family.</text>
</comment>
<dbReference type="GO" id="GO:0016491">
    <property type="term" value="F:oxidoreductase activity"/>
    <property type="evidence" value="ECO:0007669"/>
    <property type="project" value="UniProtKB-KW"/>
</dbReference>
<keyword evidence="2" id="KW-0560">Oxidoreductase</keyword>
<dbReference type="Pfam" id="PF13561">
    <property type="entry name" value="adh_short_C2"/>
    <property type="match status" value="1"/>
</dbReference>
<dbReference type="SUPFAM" id="SSF51735">
    <property type="entry name" value="NAD(P)-binding Rossmann-fold domains"/>
    <property type="match status" value="1"/>
</dbReference>
<dbReference type="CDD" id="cd05233">
    <property type="entry name" value="SDR_c"/>
    <property type="match status" value="1"/>
</dbReference>
<proteinExistence type="inferred from homology"/>
<evidence type="ECO:0000256" key="2">
    <source>
        <dbReference type="ARBA" id="ARBA00023002"/>
    </source>
</evidence>
<keyword evidence="3" id="KW-0520">NAD</keyword>
<comment type="caution">
    <text evidence="5">The sequence shown here is derived from an EMBL/GenBank/DDBJ whole genome shotgun (WGS) entry which is preliminary data.</text>
</comment>
<evidence type="ECO:0000256" key="3">
    <source>
        <dbReference type="ARBA" id="ARBA00023027"/>
    </source>
</evidence>
<feature type="domain" description="Ketoreductase" evidence="4">
    <location>
        <begin position="13"/>
        <end position="189"/>
    </location>
</feature>
<dbReference type="PANTHER" id="PTHR24321">
    <property type="entry name" value="DEHYDROGENASES, SHORT CHAIN"/>
    <property type="match status" value="1"/>
</dbReference>
<evidence type="ECO:0000259" key="4">
    <source>
        <dbReference type="SMART" id="SM00822"/>
    </source>
</evidence>
<dbReference type="InterPro" id="IPR002347">
    <property type="entry name" value="SDR_fam"/>
</dbReference>
<dbReference type="PROSITE" id="PS00061">
    <property type="entry name" value="ADH_SHORT"/>
    <property type="match status" value="1"/>
</dbReference>
<dbReference type="PRINTS" id="PR00081">
    <property type="entry name" value="GDHRDH"/>
</dbReference>
<evidence type="ECO:0000256" key="1">
    <source>
        <dbReference type="ARBA" id="ARBA00006484"/>
    </source>
</evidence>
<dbReference type="InterPro" id="IPR020904">
    <property type="entry name" value="Sc_DH/Rdtase_CS"/>
</dbReference>
<organism evidence="5 6">
    <name type="scientific">Flavihumibacter petaseus NBRC 106054</name>
    <dbReference type="NCBI Taxonomy" id="1220578"/>
    <lineage>
        <taxon>Bacteria</taxon>
        <taxon>Pseudomonadati</taxon>
        <taxon>Bacteroidota</taxon>
        <taxon>Chitinophagia</taxon>
        <taxon>Chitinophagales</taxon>
        <taxon>Chitinophagaceae</taxon>
        <taxon>Flavihumibacter</taxon>
    </lineage>
</organism>
<keyword evidence="6" id="KW-1185">Reference proteome</keyword>
<dbReference type="FunFam" id="3.40.50.720:FF:000084">
    <property type="entry name" value="Short-chain dehydrogenase reductase"/>
    <property type="match status" value="1"/>
</dbReference>
<evidence type="ECO:0000313" key="5">
    <source>
        <dbReference type="EMBL" id="GAO42786.1"/>
    </source>
</evidence>